<dbReference type="SUPFAM" id="SSF47954">
    <property type="entry name" value="Cyclin-like"/>
    <property type="match status" value="2"/>
</dbReference>
<name>A0A833VRL2_9POAL</name>
<gene>
    <name evidence="6" type="ORF">FCM35_KLT01915</name>
</gene>
<evidence type="ECO:0000256" key="3">
    <source>
        <dbReference type="SAM" id="Phobius"/>
    </source>
</evidence>
<dbReference type="SMART" id="SM01332">
    <property type="entry name" value="Cyclin_C"/>
    <property type="match status" value="1"/>
</dbReference>
<dbReference type="PANTHER" id="PTHR10177">
    <property type="entry name" value="CYCLINS"/>
    <property type="match status" value="1"/>
</dbReference>
<organism evidence="6 7">
    <name type="scientific">Carex littledalei</name>
    <dbReference type="NCBI Taxonomy" id="544730"/>
    <lineage>
        <taxon>Eukaryota</taxon>
        <taxon>Viridiplantae</taxon>
        <taxon>Streptophyta</taxon>
        <taxon>Embryophyta</taxon>
        <taxon>Tracheophyta</taxon>
        <taxon>Spermatophyta</taxon>
        <taxon>Magnoliopsida</taxon>
        <taxon>Liliopsida</taxon>
        <taxon>Poales</taxon>
        <taxon>Cyperaceae</taxon>
        <taxon>Cyperoideae</taxon>
        <taxon>Cariceae</taxon>
        <taxon>Carex</taxon>
        <taxon>Carex subgen. Euthyceras</taxon>
    </lineage>
</organism>
<dbReference type="SMART" id="SM00385">
    <property type="entry name" value="CYCLIN"/>
    <property type="match status" value="1"/>
</dbReference>
<feature type="domain" description="Cyclin C-terminal" evidence="5">
    <location>
        <begin position="136"/>
        <end position="219"/>
    </location>
</feature>
<proteinExistence type="predicted"/>
<dbReference type="Proteomes" id="UP000623129">
    <property type="component" value="Unassembled WGS sequence"/>
</dbReference>
<keyword evidence="3" id="KW-0812">Transmembrane</keyword>
<comment type="caution">
    <text evidence="6">The sequence shown here is derived from an EMBL/GenBank/DDBJ whole genome shotgun (WGS) entry which is preliminary data.</text>
</comment>
<sequence length="222" mass="25661">MATKNQGLISPQQRRVPGTKLKQQVVLPSENQIQQTNNKVAFGTSDMNYMEINEIDLPDINNQLAVVEYVKDCTLFTNNSSCHNKKSTPAGHNLFTFDYLKVNDLIHFTSYKYTKRVIICMEKIILNRLEWYLTVPTTYMFLVRFIKADKELEHMIYFYGELGLVEYKIIRYCPCMVAAAAVYAARCTLGFIAFGVSNHNGLVRIMLLIFFMKVLFCMLVYV</sequence>
<dbReference type="OrthoDB" id="5590282at2759"/>
<dbReference type="Pfam" id="PF02984">
    <property type="entry name" value="Cyclin_C"/>
    <property type="match status" value="1"/>
</dbReference>
<feature type="domain" description="Cyclin-like" evidence="4">
    <location>
        <begin position="140"/>
        <end position="211"/>
    </location>
</feature>
<dbReference type="Gene3D" id="1.10.472.10">
    <property type="entry name" value="Cyclin-like"/>
    <property type="match status" value="2"/>
</dbReference>
<dbReference type="InterPro" id="IPR013763">
    <property type="entry name" value="Cyclin-like_dom"/>
</dbReference>
<keyword evidence="1" id="KW-0132">Cell division</keyword>
<dbReference type="GO" id="GO:0051301">
    <property type="term" value="P:cell division"/>
    <property type="evidence" value="ECO:0007669"/>
    <property type="project" value="UniProtKB-KW"/>
</dbReference>
<evidence type="ECO:0000259" key="5">
    <source>
        <dbReference type="SMART" id="SM01332"/>
    </source>
</evidence>
<dbReference type="AlphaFoldDB" id="A0A833VRL2"/>
<keyword evidence="3" id="KW-0472">Membrane</keyword>
<dbReference type="InterPro" id="IPR004367">
    <property type="entry name" value="Cyclin_C-dom"/>
</dbReference>
<accession>A0A833VRL2</accession>
<dbReference type="InterPro" id="IPR036915">
    <property type="entry name" value="Cyclin-like_sf"/>
</dbReference>
<feature type="transmembrane region" description="Helical" evidence="3">
    <location>
        <begin position="202"/>
        <end position="221"/>
    </location>
</feature>
<dbReference type="EMBL" id="SWLB01000011">
    <property type="protein sequence ID" value="KAF3332338.1"/>
    <property type="molecule type" value="Genomic_DNA"/>
</dbReference>
<evidence type="ECO:0000256" key="2">
    <source>
        <dbReference type="ARBA" id="ARBA00023306"/>
    </source>
</evidence>
<keyword evidence="2" id="KW-0131">Cell cycle</keyword>
<dbReference type="InterPro" id="IPR039361">
    <property type="entry name" value="Cyclin"/>
</dbReference>
<protein>
    <submittedName>
        <fullName evidence="6">G2/mitotic-specific cyclin S13-7-like protein</fullName>
    </submittedName>
</protein>
<evidence type="ECO:0000313" key="6">
    <source>
        <dbReference type="EMBL" id="KAF3332338.1"/>
    </source>
</evidence>
<keyword evidence="7" id="KW-1185">Reference proteome</keyword>
<evidence type="ECO:0000259" key="4">
    <source>
        <dbReference type="SMART" id="SM00385"/>
    </source>
</evidence>
<evidence type="ECO:0000256" key="1">
    <source>
        <dbReference type="ARBA" id="ARBA00022618"/>
    </source>
</evidence>
<feature type="transmembrane region" description="Helical" evidence="3">
    <location>
        <begin position="175"/>
        <end position="196"/>
    </location>
</feature>
<reference evidence="6" key="1">
    <citation type="submission" date="2020-01" db="EMBL/GenBank/DDBJ databases">
        <title>Genome sequence of Kobresia littledalei, the first chromosome-level genome in the family Cyperaceae.</title>
        <authorList>
            <person name="Qu G."/>
        </authorList>
    </citation>
    <scope>NUCLEOTIDE SEQUENCE</scope>
    <source>
        <strain evidence="6">C.B.Clarke</strain>
        <tissue evidence="6">Leaf</tissue>
    </source>
</reference>
<keyword evidence="3" id="KW-1133">Transmembrane helix</keyword>
<evidence type="ECO:0000313" key="7">
    <source>
        <dbReference type="Proteomes" id="UP000623129"/>
    </source>
</evidence>